<accession>X1BJI7</accession>
<dbReference type="AlphaFoldDB" id="X1BJI7"/>
<evidence type="ECO:0000313" key="1">
    <source>
        <dbReference type="EMBL" id="GAG81372.1"/>
    </source>
</evidence>
<organism evidence="1">
    <name type="scientific">marine sediment metagenome</name>
    <dbReference type="NCBI Taxonomy" id="412755"/>
    <lineage>
        <taxon>unclassified sequences</taxon>
        <taxon>metagenomes</taxon>
        <taxon>ecological metagenomes</taxon>
    </lineage>
</organism>
<proteinExistence type="predicted"/>
<dbReference type="Gene3D" id="3.40.630.10">
    <property type="entry name" value="Zn peptidases"/>
    <property type="match status" value="1"/>
</dbReference>
<comment type="caution">
    <text evidence="1">The sequence shown here is derived from an EMBL/GenBank/DDBJ whole genome shotgun (WGS) entry which is preliminary data.</text>
</comment>
<gene>
    <name evidence="1" type="ORF">S01H4_26012</name>
</gene>
<sequence length="87" mass="10258">ISFWFIFFDAEDQGGINGWDWCEGSKWMINDMKNQPDVYFRNTQSLESINSFILLDMVGGDNLKFIHESHDSNKLRQKVFVRQFGNC</sequence>
<feature type="non-terminal residue" evidence="1">
    <location>
        <position position="1"/>
    </location>
</feature>
<dbReference type="EMBL" id="BART01012468">
    <property type="protein sequence ID" value="GAG81372.1"/>
    <property type="molecule type" value="Genomic_DNA"/>
</dbReference>
<name>X1BJI7_9ZZZZ</name>
<reference evidence="1" key="1">
    <citation type="journal article" date="2014" name="Front. Microbiol.">
        <title>High frequency of phylogenetically diverse reductive dehalogenase-homologous genes in deep subseafloor sedimentary metagenomes.</title>
        <authorList>
            <person name="Kawai M."/>
            <person name="Futagami T."/>
            <person name="Toyoda A."/>
            <person name="Takaki Y."/>
            <person name="Nishi S."/>
            <person name="Hori S."/>
            <person name="Arai W."/>
            <person name="Tsubouchi T."/>
            <person name="Morono Y."/>
            <person name="Uchiyama I."/>
            <person name="Ito T."/>
            <person name="Fujiyama A."/>
            <person name="Inagaki F."/>
            <person name="Takami H."/>
        </authorList>
    </citation>
    <scope>NUCLEOTIDE SEQUENCE</scope>
    <source>
        <strain evidence="1">Expedition CK06-06</strain>
    </source>
</reference>
<protein>
    <submittedName>
        <fullName evidence="1">Uncharacterized protein</fullName>
    </submittedName>
</protein>